<dbReference type="PANTHER" id="PTHR47784">
    <property type="entry name" value="STEROL UPTAKE CONTROL PROTEIN 2"/>
    <property type="match status" value="1"/>
</dbReference>
<dbReference type="Pfam" id="PF11951">
    <property type="entry name" value="Fungal_trans_2"/>
    <property type="match status" value="1"/>
</dbReference>
<accession>A0A7C8MIB1</accession>
<gene>
    <name evidence="2" type="ORF">BDV95DRAFT_626866</name>
</gene>
<organism evidence="2 3">
    <name type="scientific">Massariosphaeria phaeospora</name>
    <dbReference type="NCBI Taxonomy" id="100035"/>
    <lineage>
        <taxon>Eukaryota</taxon>
        <taxon>Fungi</taxon>
        <taxon>Dikarya</taxon>
        <taxon>Ascomycota</taxon>
        <taxon>Pezizomycotina</taxon>
        <taxon>Dothideomycetes</taxon>
        <taxon>Pleosporomycetidae</taxon>
        <taxon>Pleosporales</taxon>
        <taxon>Pleosporales incertae sedis</taxon>
        <taxon>Massariosphaeria</taxon>
    </lineage>
</organism>
<keyword evidence="3" id="KW-1185">Reference proteome</keyword>
<dbReference type="EMBL" id="JAADJZ010000006">
    <property type="protein sequence ID" value="KAF2874002.1"/>
    <property type="molecule type" value="Genomic_DNA"/>
</dbReference>
<protein>
    <submittedName>
        <fullName evidence="2">Uncharacterized protein</fullName>
    </submittedName>
</protein>
<dbReference type="InterPro" id="IPR053157">
    <property type="entry name" value="Sterol_Uptake_Regulator"/>
</dbReference>
<dbReference type="AlphaFoldDB" id="A0A7C8MIB1"/>
<dbReference type="PANTHER" id="PTHR47784:SF4">
    <property type="entry name" value="ZN(II)2CYS6 TRANSCRIPTION FACTOR (EUROFUNG)"/>
    <property type="match status" value="1"/>
</dbReference>
<dbReference type="Proteomes" id="UP000481861">
    <property type="component" value="Unassembled WGS sequence"/>
</dbReference>
<comment type="caution">
    <text evidence="2">The sequence shown here is derived from an EMBL/GenBank/DDBJ whole genome shotgun (WGS) entry which is preliminary data.</text>
</comment>
<name>A0A7C8MIB1_9PLEO</name>
<sequence>MAQVVNIHDPKNEEPQYQSAGNGPQQLELNIPVLRLLHHFQTVTARTLVADPGTEDMYQSYLIKLGLDYTFLLHAVLALAALHLSRLEKQHRSEYLNRAVSHHDVALAQFKDQVQDLNEDNFQAVLFFASTMFPYSCAIPLENGDTLTDIFSGILSNIELTRRMRAMVTGVYQAMLQSEIARLVPVDTQGIDWHNSEPPQTTELGTLRKFAEATRGIYPPDIVDAYGHAIHVLDIAYSKISELLHPPSDALLKMWIHMITPRFMELLSERQPGALIIFSHYGVLLGRGKHYWFLDGLAEQILHIADAFVPTEWTKWLEWPREQIFKDRTQLNTA</sequence>
<reference evidence="2 3" key="1">
    <citation type="submission" date="2020-01" db="EMBL/GenBank/DDBJ databases">
        <authorList>
            <consortium name="DOE Joint Genome Institute"/>
            <person name="Haridas S."/>
            <person name="Albert R."/>
            <person name="Binder M."/>
            <person name="Bloem J."/>
            <person name="Labutti K."/>
            <person name="Salamov A."/>
            <person name="Andreopoulos B."/>
            <person name="Baker S.E."/>
            <person name="Barry K."/>
            <person name="Bills G."/>
            <person name="Bluhm B.H."/>
            <person name="Cannon C."/>
            <person name="Castanera R."/>
            <person name="Culley D.E."/>
            <person name="Daum C."/>
            <person name="Ezra D."/>
            <person name="Gonzalez J.B."/>
            <person name="Henrissat B."/>
            <person name="Kuo A."/>
            <person name="Liang C."/>
            <person name="Lipzen A."/>
            <person name="Lutzoni F."/>
            <person name="Magnuson J."/>
            <person name="Mondo S."/>
            <person name="Nolan M."/>
            <person name="Ohm R."/>
            <person name="Pangilinan J."/>
            <person name="Park H.-J.H."/>
            <person name="Ramirez L."/>
            <person name="Alfaro M."/>
            <person name="Sun H."/>
            <person name="Tritt A."/>
            <person name="Yoshinaga Y."/>
            <person name="Zwiers L.-H.L."/>
            <person name="Turgeon B.G."/>
            <person name="Goodwin S.B."/>
            <person name="Spatafora J.W."/>
            <person name="Crous P.W."/>
            <person name="Grigoriev I.V."/>
        </authorList>
    </citation>
    <scope>NUCLEOTIDE SEQUENCE [LARGE SCALE GENOMIC DNA]</scope>
    <source>
        <strain evidence="2 3">CBS 611.86</strain>
    </source>
</reference>
<dbReference type="InterPro" id="IPR021858">
    <property type="entry name" value="Fun_TF"/>
</dbReference>
<evidence type="ECO:0000256" key="1">
    <source>
        <dbReference type="SAM" id="MobiDB-lite"/>
    </source>
</evidence>
<evidence type="ECO:0000313" key="2">
    <source>
        <dbReference type="EMBL" id="KAF2874002.1"/>
    </source>
</evidence>
<evidence type="ECO:0000313" key="3">
    <source>
        <dbReference type="Proteomes" id="UP000481861"/>
    </source>
</evidence>
<proteinExistence type="predicted"/>
<dbReference type="GO" id="GO:0001228">
    <property type="term" value="F:DNA-binding transcription activator activity, RNA polymerase II-specific"/>
    <property type="evidence" value="ECO:0007669"/>
    <property type="project" value="TreeGrafter"/>
</dbReference>
<feature type="region of interest" description="Disordered" evidence="1">
    <location>
        <begin position="1"/>
        <end position="22"/>
    </location>
</feature>
<dbReference type="OrthoDB" id="5386330at2759"/>